<comment type="caution">
    <text evidence="8">The sequence shown here is derived from an EMBL/GenBank/DDBJ whole genome shotgun (WGS) entry which is preliminary data.</text>
</comment>
<dbReference type="InterPro" id="IPR029032">
    <property type="entry name" value="AhpD-like"/>
</dbReference>
<dbReference type="PROSITE" id="PS50217">
    <property type="entry name" value="BZIP"/>
    <property type="match status" value="1"/>
</dbReference>
<dbReference type="Pfam" id="PF00170">
    <property type="entry name" value="bZIP_1"/>
    <property type="match status" value="1"/>
</dbReference>
<dbReference type="SUPFAM" id="SSF69118">
    <property type="entry name" value="AhpD-like"/>
    <property type="match status" value="1"/>
</dbReference>
<accession>L8WYH0</accession>
<comment type="subcellular location">
    <subcellularLocation>
        <location evidence="1">Nucleus</location>
    </subcellularLocation>
</comment>
<dbReference type="PANTHER" id="PTHR28180:SF2">
    <property type="entry name" value="PEROXISOMAL PROTEIN 2"/>
    <property type="match status" value="1"/>
</dbReference>
<feature type="compositionally biased region" description="Polar residues" evidence="6">
    <location>
        <begin position="127"/>
        <end position="142"/>
    </location>
</feature>
<evidence type="ECO:0000313" key="9">
    <source>
        <dbReference type="Proteomes" id="UP000011668"/>
    </source>
</evidence>
<dbReference type="InterPro" id="IPR004827">
    <property type="entry name" value="bZIP"/>
</dbReference>
<dbReference type="CDD" id="cd14687">
    <property type="entry name" value="bZIP_ATF2"/>
    <property type="match status" value="1"/>
</dbReference>
<protein>
    <submittedName>
        <fullName evidence="8">BZIP transcription factor domain-containing protein</fullName>
    </submittedName>
</protein>
<dbReference type="EMBL" id="AFRT01000988">
    <property type="protein sequence ID" value="ELU41788.1"/>
    <property type="molecule type" value="Genomic_DNA"/>
</dbReference>
<dbReference type="InterPro" id="IPR046347">
    <property type="entry name" value="bZIP_sf"/>
</dbReference>
<evidence type="ECO:0000259" key="7">
    <source>
        <dbReference type="PROSITE" id="PS50217"/>
    </source>
</evidence>
<dbReference type="FunFam" id="1.20.5.170:FF:000053">
    <property type="entry name" value="BZIP transcription factor AtfA"/>
    <property type="match status" value="1"/>
</dbReference>
<dbReference type="STRING" id="983506.L8WYH0"/>
<proteinExistence type="predicted"/>
<feature type="domain" description="BZIP" evidence="7">
    <location>
        <begin position="210"/>
        <end position="273"/>
    </location>
</feature>
<dbReference type="SMART" id="SM00338">
    <property type="entry name" value="BRLZ"/>
    <property type="match status" value="1"/>
</dbReference>
<feature type="compositionally biased region" description="Acidic residues" evidence="6">
    <location>
        <begin position="174"/>
        <end position="193"/>
    </location>
</feature>
<dbReference type="Proteomes" id="UP000011668">
    <property type="component" value="Unassembled WGS sequence"/>
</dbReference>
<reference evidence="8 9" key="1">
    <citation type="journal article" date="2013" name="Nat. Commun.">
        <title>The evolution and pathogenic mechanisms of the rice sheath blight pathogen.</title>
        <authorList>
            <person name="Zheng A."/>
            <person name="Lin R."/>
            <person name="Xu L."/>
            <person name="Qin P."/>
            <person name="Tang C."/>
            <person name="Ai P."/>
            <person name="Zhang D."/>
            <person name="Liu Y."/>
            <person name="Sun Z."/>
            <person name="Feng H."/>
            <person name="Wang Y."/>
            <person name="Chen Y."/>
            <person name="Liang X."/>
            <person name="Fu R."/>
            <person name="Li Q."/>
            <person name="Zhang J."/>
            <person name="Yu X."/>
            <person name="Xie Z."/>
            <person name="Ding L."/>
            <person name="Guan P."/>
            <person name="Tang J."/>
            <person name="Liang Y."/>
            <person name="Wang S."/>
            <person name="Deng Q."/>
            <person name="Li S."/>
            <person name="Zhu J."/>
            <person name="Wang L."/>
            <person name="Liu H."/>
            <person name="Li P."/>
        </authorList>
    </citation>
    <scope>NUCLEOTIDE SEQUENCE [LARGE SCALE GENOMIC DNA]</scope>
    <source>
        <strain evidence="9">AG-1 IA</strain>
    </source>
</reference>
<gene>
    <name evidence="8" type="ORF">AG1IA_04175</name>
</gene>
<dbReference type="HOGENOM" id="CLU_350616_0_0_1"/>
<dbReference type="InterPro" id="IPR052999">
    <property type="entry name" value="PTS1_Protein"/>
</dbReference>
<evidence type="ECO:0000256" key="1">
    <source>
        <dbReference type="ARBA" id="ARBA00004123"/>
    </source>
</evidence>
<dbReference type="InterPro" id="IPR002112">
    <property type="entry name" value="Leuzip_Jun"/>
</dbReference>
<evidence type="ECO:0000256" key="3">
    <source>
        <dbReference type="ARBA" id="ARBA00023125"/>
    </source>
</evidence>
<keyword evidence="9" id="KW-1185">Reference proteome</keyword>
<dbReference type="GO" id="GO:0005634">
    <property type="term" value="C:nucleus"/>
    <property type="evidence" value="ECO:0007669"/>
    <property type="project" value="UniProtKB-SubCell"/>
</dbReference>
<dbReference type="OrthoDB" id="5392202at2759"/>
<feature type="region of interest" description="Disordered" evidence="6">
    <location>
        <begin position="45"/>
        <end position="94"/>
    </location>
</feature>
<keyword evidence="2" id="KW-0805">Transcription regulation</keyword>
<feature type="compositionally biased region" description="Basic and acidic residues" evidence="6">
    <location>
        <begin position="204"/>
        <end position="216"/>
    </location>
</feature>
<keyword evidence="5" id="KW-0539">Nucleus</keyword>
<keyword evidence="3" id="KW-0238">DNA-binding</keyword>
<feature type="compositionally biased region" description="Polar residues" evidence="6">
    <location>
        <begin position="81"/>
        <end position="91"/>
    </location>
</feature>
<feature type="compositionally biased region" description="Basic residues" evidence="6">
    <location>
        <begin position="157"/>
        <end position="169"/>
    </location>
</feature>
<dbReference type="Gene3D" id="1.20.1290.10">
    <property type="entry name" value="AhpD-like"/>
    <property type="match status" value="1"/>
</dbReference>
<dbReference type="GO" id="GO:0003677">
    <property type="term" value="F:DNA binding"/>
    <property type="evidence" value="ECO:0007669"/>
    <property type="project" value="UniProtKB-KW"/>
</dbReference>
<evidence type="ECO:0000313" key="8">
    <source>
        <dbReference type="EMBL" id="ELU41788.1"/>
    </source>
</evidence>
<dbReference type="AlphaFoldDB" id="L8WYH0"/>
<dbReference type="SUPFAM" id="SSF57959">
    <property type="entry name" value="Leucine zipper domain"/>
    <property type="match status" value="1"/>
</dbReference>
<evidence type="ECO:0000256" key="2">
    <source>
        <dbReference type="ARBA" id="ARBA00023015"/>
    </source>
</evidence>
<feature type="compositionally biased region" description="Low complexity" evidence="6">
    <location>
        <begin position="67"/>
        <end position="80"/>
    </location>
</feature>
<name>L8WYH0_THACA</name>
<feature type="region of interest" description="Disordered" evidence="6">
    <location>
        <begin position="120"/>
        <end position="216"/>
    </location>
</feature>
<dbReference type="Gene3D" id="1.20.5.170">
    <property type="match status" value="1"/>
</dbReference>
<sequence>MVTNHTSGVSGAMTVGGALTGDMVPGSSATITPGTLTALVNSMSQTNTNQNQPHPLSMSHLPGRFGQNNNQQNEQRTQGQFPPNSYQNNTDPYHGAAQNAAAAAANGLFLLSQAHQELTKREEAAQAASQPAGSKRNNSISGHNKRKSTDSGPSKPVVKKTRSTRSKRGRQSDDDGDGSDDDDMSDMEGESYEPESSKPTNKPKKAETEEEKRKNFLERNRQAALKCRQRKKAWLTQLQAKVEYLTAENDRLTSTLTGMRDEVTRLSAIVVAHRDCGLGGVALGTQLAHGATSSINNGQPGAPVSIPVSVAQTGASSVASVPVGAVGGTMFGSLKLQVSELGCIIACLVCVSRHSSMTSIVLLALCVCDRAQAHAYPSFLHDFRLLFRPLVSRHFTERSYSRLYDTRRGNACYILVKRARLSVIHSPQRRELMCGPSTDPDRIALPTRKLLRIPVQGALCLVPSFFIQYVDLPDCTSHDRSIPLGLSVPELDDHRPCPICSYRFDSCSLLVIKKTMSSSKLSQGLRHLLTLRGASAVPAPAAHILDQTFTSTRNTAKTPGRVNAWLAIAVSYIHSAGTGTLLTVNSPDSIGHLYKFATRDDGASQQLKELKDRVAAAALMREAGVKCGVFVGVPKTINGLAGLYQALEDDVKAALPKENPRSVCERGEKAVFGLISKTETRLSVYDPHTDKLLSKLQSYHPDFAGWIVEHEYGALLSNVPGHNHLSRTLTSAVAVASLRASGGVGPQLVSHVYGLLKARGFDPESETDDDRWLASEQGAEWVIALADAISDAVVGTHLERARL</sequence>
<keyword evidence="4" id="KW-0804">Transcription</keyword>
<dbReference type="PRINTS" id="PR00043">
    <property type="entry name" value="LEUZIPPRJUN"/>
</dbReference>
<dbReference type="GO" id="GO:0003700">
    <property type="term" value="F:DNA-binding transcription factor activity"/>
    <property type="evidence" value="ECO:0007669"/>
    <property type="project" value="InterPro"/>
</dbReference>
<evidence type="ECO:0000256" key="6">
    <source>
        <dbReference type="SAM" id="MobiDB-lite"/>
    </source>
</evidence>
<evidence type="ECO:0000256" key="4">
    <source>
        <dbReference type="ARBA" id="ARBA00023163"/>
    </source>
</evidence>
<dbReference type="PANTHER" id="PTHR28180">
    <property type="entry name" value="CONSERVED MITOCHONDRIAL PROTEIN-RELATED"/>
    <property type="match status" value="1"/>
</dbReference>
<evidence type="ECO:0000256" key="5">
    <source>
        <dbReference type="ARBA" id="ARBA00023242"/>
    </source>
</evidence>
<organism evidence="8 9">
    <name type="scientific">Thanatephorus cucumeris (strain AG1-IA)</name>
    <name type="common">Rice sheath blight fungus</name>
    <name type="synonym">Rhizoctonia solani</name>
    <dbReference type="NCBI Taxonomy" id="983506"/>
    <lineage>
        <taxon>Eukaryota</taxon>
        <taxon>Fungi</taxon>
        <taxon>Dikarya</taxon>
        <taxon>Basidiomycota</taxon>
        <taxon>Agaricomycotina</taxon>
        <taxon>Agaricomycetes</taxon>
        <taxon>Cantharellales</taxon>
        <taxon>Ceratobasidiaceae</taxon>
        <taxon>Rhizoctonia</taxon>
        <taxon>Rhizoctonia solani AG-1</taxon>
    </lineage>
</organism>